<dbReference type="STRING" id="1160509.A0A3N4ITL9"/>
<dbReference type="Pfam" id="PF00225">
    <property type="entry name" value="Kinesin"/>
    <property type="match status" value="1"/>
</dbReference>
<feature type="region of interest" description="Disordered" evidence="12">
    <location>
        <begin position="1"/>
        <end position="25"/>
    </location>
</feature>
<dbReference type="InterPro" id="IPR027417">
    <property type="entry name" value="P-loop_NTPase"/>
</dbReference>
<organism evidence="14 15">
    <name type="scientific">Ascobolus immersus RN42</name>
    <dbReference type="NCBI Taxonomy" id="1160509"/>
    <lineage>
        <taxon>Eukaryota</taxon>
        <taxon>Fungi</taxon>
        <taxon>Dikarya</taxon>
        <taxon>Ascomycota</taxon>
        <taxon>Pezizomycotina</taxon>
        <taxon>Pezizomycetes</taxon>
        <taxon>Pezizales</taxon>
        <taxon>Ascobolaceae</taxon>
        <taxon>Ascobolus</taxon>
    </lineage>
</organism>
<dbReference type="GO" id="GO:0090307">
    <property type="term" value="P:mitotic spindle assembly"/>
    <property type="evidence" value="ECO:0007669"/>
    <property type="project" value="UniProtKB-ARBA"/>
</dbReference>
<dbReference type="PRINTS" id="PR00380">
    <property type="entry name" value="KINESINHEAVY"/>
</dbReference>
<evidence type="ECO:0000256" key="10">
    <source>
        <dbReference type="PROSITE-ProRule" id="PRU00283"/>
    </source>
</evidence>
<reference evidence="14 15" key="1">
    <citation type="journal article" date="2018" name="Nat. Ecol. Evol.">
        <title>Pezizomycetes genomes reveal the molecular basis of ectomycorrhizal truffle lifestyle.</title>
        <authorList>
            <person name="Murat C."/>
            <person name="Payen T."/>
            <person name="Noel B."/>
            <person name="Kuo A."/>
            <person name="Morin E."/>
            <person name="Chen J."/>
            <person name="Kohler A."/>
            <person name="Krizsan K."/>
            <person name="Balestrini R."/>
            <person name="Da Silva C."/>
            <person name="Montanini B."/>
            <person name="Hainaut M."/>
            <person name="Levati E."/>
            <person name="Barry K.W."/>
            <person name="Belfiori B."/>
            <person name="Cichocki N."/>
            <person name="Clum A."/>
            <person name="Dockter R.B."/>
            <person name="Fauchery L."/>
            <person name="Guy J."/>
            <person name="Iotti M."/>
            <person name="Le Tacon F."/>
            <person name="Lindquist E.A."/>
            <person name="Lipzen A."/>
            <person name="Malagnac F."/>
            <person name="Mello A."/>
            <person name="Molinier V."/>
            <person name="Miyauchi S."/>
            <person name="Poulain J."/>
            <person name="Riccioni C."/>
            <person name="Rubini A."/>
            <person name="Sitrit Y."/>
            <person name="Splivallo R."/>
            <person name="Traeger S."/>
            <person name="Wang M."/>
            <person name="Zifcakova L."/>
            <person name="Wipf D."/>
            <person name="Zambonelli A."/>
            <person name="Paolocci F."/>
            <person name="Nowrousian M."/>
            <person name="Ottonello S."/>
            <person name="Baldrian P."/>
            <person name="Spatafora J.W."/>
            <person name="Henrissat B."/>
            <person name="Nagy L.G."/>
            <person name="Aury J.M."/>
            <person name="Wincker P."/>
            <person name="Grigoriev I.V."/>
            <person name="Bonfante P."/>
            <person name="Martin F.M."/>
        </authorList>
    </citation>
    <scope>NUCLEOTIDE SEQUENCE [LARGE SCALE GENOMIC DNA]</scope>
    <source>
        <strain evidence="14 15">RN42</strain>
    </source>
</reference>
<keyword evidence="4 11" id="KW-0493">Microtubule</keyword>
<evidence type="ECO:0000313" key="14">
    <source>
        <dbReference type="EMBL" id="RPA87530.1"/>
    </source>
</evidence>
<keyword evidence="3" id="KW-0963">Cytoplasm</keyword>
<evidence type="ECO:0000313" key="15">
    <source>
        <dbReference type="Proteomes" id="UP000275078"/>
    </source>
</evidence>
<accession>A0A3N4ITL9</accession>
<feature type="binding site" evidence="10">
    <location>
        <begin position="288"/>
        <end position="295"/>
    </location>
    <ligand>
        <name>ATP</name>
        <dbReference type="ChEBI" id="CHEBI:30616"/>
    </ligand>
</feature>
<dbReference type="FunFam" id="3.40.850.10:FF:000065">
    <property type="entry name" value="Kinesin-like protein"/>
    <property type="match status" value="1"/>
</dbReference>
<keyword evidence="9" id="KW-0206">Cytoskeleton</keyword>
<dbReference type="GO" id="GO:0008017">
    <property type="term" value="F:microtubule binding"/>
    <property type="evidence" value="ECO:0007669"/>
    <property type="project" value="InterPro"/>
</dbReference>
<keyword evidence="6 10" id="KW-0067">ATP-binding</keyword>
<evidence type="ECO:0000256" key="11">
    <source>
        <dbReference type="RuleBase" id="RU000394"/>
    </source>
</evidence>
<keyword evidence="5 10" id="KW-0547">Nucleotide-binding</keyword>
<dbReference type="InterPro" id="IPR027640">
    <property type="entry name" value="Kinesin-like_fam"/>
</dbReference>
<evidence type="ECO:0000256" key="5">
    <source>
        <dbReference type="ARBA" id="ARBA00022741"/>
    </source>
</evidence>
<evidence type="ECO:0000256" key="6">
    <source>
        <dbReference type="ARBA" id="ARBA00022840"/>
    </source>
</evidence>
<evidence type="ECO:0000256" key="4">
    <source>
        <dbReference type="ARBA" id="ARBA00022701"/>
    </source>
</evidence>
<evidence type="ECO:0000256" key="9">
    <source>
        <dbReference type="ARBA" id="ARBA00023212"/>
    </source>
</evidence>
<feature type="domain" description="Kinesin motor" evidence="13">
    <location>
        <begin position="198"/>
        <end position="530"/>
    </location>
</feature>
<dbReference type="PANTHER" id="PTHR47972">
    <property type="entry name" value="KINESIN-LIKE PROTEIN KLP-3"/>
    <property type="match status" value="1"/>
</dbReference>
<dbReference type="GO" id="GO:0008569">
    <property type="term" value="F:minus-end-directed microtubule motor activity"/>
    <property type="evidence" value="ECO:0007669"/>
    <property type="project" value="UniProtKB-ARBA"/>
</dbReference>
<gene>
    <name evidence="14" type="ORF">BJ508DRAFT_202961</name>
</gene>
<evidence type="ECO:0000256" key="1">
    <source>
        <dbReference type="ARBA" id="ARBA00004245"/>
    </source>
</evidence>
<dbReference type="Gene3D" id="3.40.850.10">
    <property type="entry name" value="Kinesin motor domain"/>
    <property type="match status" value="1"/>
</dbReference>
<dbReference type="SMART" id="SM00129">
    <property type="entry name" value="KISc"/>
    <property type="match status" value="1"/>
</dbReference>
<evidence type="ECO:0000259" key="13">
    <source>
        <dbReference type="PROSITE" id="PS50067"/>
    </source>
</evidence>
<evidence type="ECO:0000256" key="7">
    <source>
        <dbReference type="ARBA" id="ARBA00023054"/>
    </source>
</evidence>
<proteinExistence type="inferred from homology"/>
<dbReference type="EMBL" id="ML119646">
    <property type="protein sequence ID" value="RPA87530.1"/>
    <property type="molecule type" value="Genomic_DNA"/>
</dbReference>
<dbReference type="Proteomes" id="UP000275078">
    <property type="component" value="Unassembled WGS sequence"/>
</dbReference>
<keyword evidence="8 10" id="KW-0505">Motor protein</keyword>
<evidence type="ECO:0000256" key="2">
    <source>
        <dbReference type="ARBA" id="ARBA00010899"/>
    </source>
</evidence>
<dbReference type="InterPro" id="IPR036961">
    <property type="entry name" value="Kinesin_motor_dom_sf"/>
</dbReference>
<feature type="compositionally biased region" description="Basic and acidic residues" evidence="12">
    <location>
        <begin position="14"/>
        <end position="25"/>
    </location>
</feature>
<dbReference type="GO" id="GO:0005874">
    <property type="term" value="C:microtubule"/>
    <property type="evidence" value="ECO:0007669"/>
    <property type="project" value="UniProtKB-KW"/>
</dbReference>
<dbReference type="CDD" id="cd01366">
    <property type="entry name" value="KISc_C_terminal"/>
    <property type="match status" value="1"/>
</dbReference>
<dbReference type="AlphaFoldDB" id="A0A3N4ITL9"/>
<keyword evidence="15" id="KW-1185">Reference proteome</keyword>
<dbReference type="OrthoDB" id="3176171at2759"/>
<evidence type="ECO:0000256" key="3">
    <source>
        <dbReference type="ARBA" id="ARBA00022490"/>
    </source>
</evidence>
<evidence type="ECO:0000256" key="8">
    <source>
        <dbReference type="ARBA" id="ARBA00023175"/>
    </source>
</evidence>
<keyword evidence="7" id="KW-0175">Coiled coil</keyword>
<protein>
    <recommendedName>
        <fullName evidence="11">Kinesin-like protein</fullName>
    </recommendedName>
</protein>
<dbReference type="PROSITE" id="PS50067">
    <property type="entry name" value="KINESIN_MOTOR_2"/>
    <property type="match status" value="1"/>
</dbReference>
<evidence type="ECO:0000256" key="12">
    <source>
        <dbReference type="SAM" id="MobiDB-lite"/>
    </source>
</evidence>
<dbReference type="PROSITE" id="PS00411">
    <property type="entry name" value="KINESIN_MOTOR_1"/>
    <property type="match status" value="1"/>
</dbReference>
<dbReference type="InterPro" id="IPR001752">
    <property type="entry name" value="Kinesin_motor_dom"/>
</dbReference>
<comment type="similarity">
    <text evidence="2">Belongs to the TRAFAC class myosin-kinesin ATPase superfamily. Kinesin family. KIN-14 subfamily.</text>
</comment>
<name>A0A3N4ITL9_ASCIM</name>
<dbReference type="PANTHER" id="PTHR47972:SF45">
    <property type="entry name" value="PROTEIN CLARET SEGREGATIONAL"/>
    <property type="match status" value="1"/>
</dbReference>
<dbReference type="InterPro" id="IPR019821">
    <property type="entry name" value="Kinesin_motor_CS"/>
</dbReference>
<dbReference type="GO" id="GO:0005524">
    <property type="term" value="F:ATP binding"/>
    <property type="evidence" value="ECO:0007669"/>
    <property type="project" value="UniProtKB-UniRule"/>
</dbReference>
<dbReference type="GO" id="GO:0007018">
    <property type="term" value="P:microtubule-based movement"/>
    <property type="evidence" value="ECO:0007669"/>
    <property type="project" value="InterPro"/>
</dbReference>
<comment type="subcellular location">
    <subcellularLocation>
        <location evidence="1">Cytoplasm</location>
        <location evidence="1">Cytoskeleton</location>
    </subcellularLocation>
</comment>
<dbReference type="SUPFAM" id="SSF52540">
    <property type="entry name" value="P-loop containing nucleoside triphosphate hydrolases"/>
    <property type="match status" value="1"/>
</dbReference>
<sequence length="546" mass="61749">MELERQSSAHKMKIRDVQQEHERQVRQLQDEMRSRFEELQKQQQEQIDSITREANRQIDEERAARTKEVSELKSEAEKEMAKLEAMMDGSGEEIRRLRGEVQNLQMDLNNERMTSRSLMEKLQEAASNSVKMEQNAQELRTKIDMLQSDGSSVQQSYSTLEYRYNEAMKEIQTLNQKLRAEETVRRKLHNQIQEMKGNIRVFCRVRPPLGPEECANISLPDKDAEGTQIEILGGEERTPFGNVISKNHPFAFDKVFGPAAQNADIYEEISQLVQSALDGYNVCIFAYGQTGSGKTFTMSSDDGMIPRAVRQIYQTARHLEERDWKYSMEGSFLEVYNENINDLLGNPNDMDKDKHEIRHDPKSMTTTVTGVTTVNLDNPSKVEIILNRAMKNRSVAATKANERSSRSHSVFILRLMGYNTATGERCEGTLNLVDLAGSERLAHSQSTGDRLKETQSINKSLACLGDVIAALGNGKDGNHIPYRNSKLTYLLQYSLGGNSKTLMFVNISPLQAHLAETLTSLKFATKVANTYIGTAKSKKTKAITES</sequence>